<feature type="transmembrane region" description="Helical" evidence="7">
    <location>
        <begin position="22"/>
        <end position="42"/>
    </location>
</feature>
<evidence type="ECO:0000313" key="9">
    <source>
        <dbReference type="EMBL" id="KAA0161120.1"/>
    </source>
</evidence>
<dbReference type="OMA" id="KSPQWWD"/>
<feature type="compositionally biased region" description="Low complexity" evidence="6">
    <location>
        <begin position="336"/>
        <end position="359"/>
    </location>
</feature>
<keyword evidence="3 7" id="KW-0812">Transmembrane</keyword>
<evidence type="ECO:0000256" key="7">
    <source>
        <dbReference type="SAM" id="Phobius"/>
    </source>
</evidence>
<evidence type="ECO:0000313" key="10">
    <source>
        <dbReference type="EMBL" id="KAA0170865.1"/>
    </source>
</evidence>
<evidence type="ECO:0000256" key="6">
    <source>
        <dbReference type="SAM" id="MobiDB-lite"/>
    </source>
</evidence>
<feature type="transmembrane region" description="Helical" evidence="7">
    <location>
        <begin position="72"/>
        <end position="91"/>
    </location>
</feature>
<dbReference type="EMBL" id="VLTM01000038">
    <property type="protein sequence ID" value="KAA0161120.1"/>
    <property type="molecule type" value="Genomic_DNA"/>
</dbReference>
<dbReference type="Proteomes" id="UP000324907">
    <property type="component" value="Unassembled WGS sequence"/>
</dbReference>
<dbReference type="Proteomes" id="UP000323011">
    <property type="component" value="Unassembled WGS sequence"/>
</dbReference>
<dbReference type="AlphaFoldDB" id="A0A5A8ED10"/>
<dbReference type="EMBL" id="VLTN01000016">
    <property type="protein sequence ID" value="KAA0153407.1"/>
    <property type="molecule type" value="Genomic_DNA"/>
</dbReference>
<dbReference type="Pfam" id="PF03348">
    <property type="entry name" value="Serinc"/>
    <property type="match status" value="1"/>
</dbReference>
<dbReference type="PANTHER" id="PTHR10383:SF9">
    <property type="entry name" value="SERINE INCORPORATOR, ISOFORM F"/>
    <property type="match status" value="1"/>
</dbReference>
<feature type="transmembrane region" description="Helical" evidence="7">
    <location>
        <begin position="126"/>
        <end position="145"/>
    </location>
</feature>
<evidence type="ECO:0000313" key="12">
    <source>
        <dbReference type="Proteomes" id="UP000322899"/>
    </source>
</evidence>
<feature type="transmembrane region" description="Helical" evidence="7">
    <location>
        <begin position="100"/>
        <end position="120"/>
    </location>
</feature>
<evidence type="ECO:0000256" key="1">
    <source>
        <dbReference type="ARBA" id="ARBA00004141"/>
    </source>
</evidence>
<dbReference type="Proteomes" id="UP000322899">
    <property type="component" value="Unassembled WGS sequence"/>
</dbReference>
<dbReference type="EMBL" id="VLTL01000010">
    <property type="protein sequence ID" value="KAA0170865.1"/>
    <property type="molecule type" value="Genomic_DNA"/>
</dbReference>
<dbReference type="EMBL" id="VLTO01000012">
    <property type="protein sequence ID" value="KAA0175763.1"/>
    <property type="molecule type" value="Genomic_DNA"/>
</dbReference>
<dbReference type="InterPro" id="IPR005016">
    <property type="entry name" value="TDE1/TMS"/>
</dbReference>
<protein>
    <recommendedName>
        <fullName evidence="16">Serine incorporator</fullName>
    </recommendedName>
</protein>
<organism evidence="11 12">
    <name type="scientific">Cafeteria roenbergensis</name>
    <name type="common">Marine flagellate</name>
    <dbReference type="NCBI Taxonomy" id="33653"/>
    <lineage>
        <taxon>Eukaryota</taxon>
        <taxon>Sar</taxon>
        <taxon>Stramenopiles</taxon>
        <taxon>Bigyra</taxon>
        <taxon>Opalozoa</taxon>
        <taxon>Bicosoecida</taxon>
        <taxon>Cafeteriaceae</taxon>
        <taxon>Cafeteria</taxon>
    </lineage>
</organism>
<dbReference type="PANTHER" id="PTHR10383">
    <property type="entry name" value="SERINE INCORPORATOR"/>
    <property type="match status" value="1"/>
</dbReference>
<feature type="transmembrane region" description="Helical" evidence="7">
    <location>
        <begin position="212"/>
        <end position="232"/>
    </location>
</feature>
<dbReference type="GO" id="GO:0016020">
    <property type="term" value="C:membrane"/>
    <property type="evidence" value="ECO:0007669"/>
    <property type="project" value="UniProtKB-SubCell"/>
</dbReference>
<name>A0A5A8ED10_CAFRO</name>
<evidence type="ECO:0000313" key="8">
    <source>
        <dbReference type="EMBL" id="KAA0153407.1"/>
    </source>
</evidence>
<comment type="caution">
    <text evidence="11">The sequence shown here is derived from an EMBL/GenBank/DDBJ whole genome shotgun (WGS) entry which is preliminary data.</text>
</comment>
<reference evidence="12 13" key="1">
    <citation type="submission" date="2019-07" db="EMBL/GenBank/DDBJ databases">
        <title>Genomes of Cafeteria roenbergensis.</title>
        <authorList>
            <person name="Fischer M.G."/>
            <person name="Hackl T."/>
            <person name="Roman M."/>
        </authorList>
    </citation>
    <scope>NUCLEOTIDE SEQUENCE [LARGE SCALE GENOMIC DNA]</scope>
    <source>
        <strain evidence="8 13">BVI</strain>
        <strain evidence="9 15">Cflag</strain>
        <strain evidence="11 12">E4-10P</strain>
        <strain evidence="10 14">RCC970-E3</strain>
    </source>
</reference>
<gene>
    <name evidence="11" type="ORF">FNF27_02849</name>
    <name evidence="10" type="ORF">FNF28_01138</name>
    <name evidence="8" type="ORF">FNF29_03224</name>
    <name evidence="9" type="ORF">FNF31_03961</name>
</gene>
<evidence type="ECO:0000256" key="4">
    <source>
        <dbReference type="ARBA" id="ARBA00022989"/>
    </source>
</evidence>
<keyword evidence="13" id="KW-1185">Reference proteome</keyword>
<feature type="region of interest" description="Disordered" evidence="6">
    <location>
        <begin position="318"/>
        <end position="363"/>
    </location>
</feature>
<dbReference type="OrthoDB" id="5963193at2759"/>
<evidence type="ECO:0000313" key="14">
    <source>
        <dbReference type="Proteomes" id="UP000324907"/>
    </source>
</evidence>
<evidence type="ECO:0000313" key="13">
    <source>
        <dbReference type="Proteomes" id="UP000323011"/>
    </source>
</evidence>
<evidence type="ECO:0000256" key="5">
    <source>
        <dbReference type="ARBA" id="ARBA00023136"/>
    </source>
</evidence>
<feature type="transmembrane region" description="Helical" evidence="7">
    <location>
        <begin position="395"/>
        <end position="413"/>
    </location>
</feature>
<keyword evidence="4 7" id="KW-1133">Transmembrane helix</keyword>
<dbReference type="Proteomes" id="UP000325113">
    <property type="component" value="Unassembled WGS sequence"/>
</dbReference>
<accession>A0A5A8ED10</accession>
<feature type="transmembrane region" description="Helical" evidence="7">
    <location>
        <begin position="281"/>
        <end position="299"/>
    </location>
</feature>
<comment type="similarity">
    <text evidence="2">Belongs to the TDE1 family.</text>
</comment>
<feature type="transmembrane region" description="Helical" evidence="7">
    <location>
        <begin position="179"/>
        <end position="200"/>
    </location>
</feature>
<evidence type="ECO:0008006" key="16">
    <source>
        <dbReference type="Google" id="ProtNLM"/>
    </source>
</evidence>
<evidence type="ECO:0000313" key="15">
    <source>
        <dbReference type="Proteomes" id="UP000325113"/>
    </source>
</evidence>
<sequence>MACSVCRCASGSLTGITQRLKLFYALIFTSAVVVAFLLRFYGQDAFVELSSFKLGCTGERCYGVQAAYRLSFALAVFFSTMAGVTVCVPWFHSSLHIVKLIYFLVLAVVTFFIPADFFVWYSTFSLVMSVLFVLLQIIIMIDFAFDLQDWLGSRIGRYEQQCVDEGREQPSLCQNGWKVVYLVVMLTLVIGSIVGLAAMWASFPSCATTNAFLSTTIVASLVLFVASIMVTYPESVTAPNPGAIPPAVLMANSVYVAWGALSNNPDTACNPFLAADADSVGVVIVSLIFVALSITWVTLSSAYKGAGVATVGQSHTLVSTEKEAEQEEDHESIGEPASAPHAATSSSAGHAAAASSPLSDAEQGGSTAAAARRYGAVAEPEDGAPASAAEADKGAYLFHLVMLLGSCYLAMLLSNWGTADTKTTATSAFPEASDASMWARMGTQYASWVIYLWILVAPCLCPGRFGAVVE</sequence>
<comment type="subcellular location">
    <subcellularLocation>
        <location evidence="1">Membrane</location>
        <topology evidence="1">Multi-pass membrane protein</topology>
    </subcellularLocation>
</comment>
<keyword evidence="5 7" id="KW-0472">Membrane</keyword>
<evidence type="ECO:0000313" key="11">
    <source>
        <dbReference type="EMBL" id="KAA0175763.1"/>
    </source>
</evidence>
<evidence type="ECO:0000256" key="2">
    <source>
        <dbReference type="ARBA" id="ARBA00006665"/>
    </source>
</evidence>
<feature type="transmembrane region" description="Helical" evidence="7">
    <location>
        <begin position="445"/>
        <end position="467"/>
    </location>
</feature>
<evidence type="ECO:0000256" key="3">
    <source>
        <dbReference type="ARBA" id="ARBA00022692"/>
    </source>
</evidence>
<proteinExistence type="inferred from homology"/>
<feature type="transmembrane region" description="Helical" evidence="7">
    <location>
        <begin position="244"/>
        <end position="261"/>
    </location>
</feature>